<organism evidence="12 13">
    <name type="scientific">Kordiimonas pumila</name>
    <dbReference type="NCBI Taxonomy" id="2161677"/>
    <lineage>
        <taxon>Bacteria</taxon>
        <taxon>Pseudomonadati</taxon>
        <taxon>Pseudomonadota</taxon>
        <taxon>Alphaproteobacteria</taxon>
        <taxon>Kordiimonadales</taxon>
        <taxon>Kordiimonadaceae</taxon>
        <taxon>Kordiimonas</taxon>
    </lineage>
</organism>
<gene>
    <name evidence="10 12" type="primary">murJ</name>
    <name evidence="12" type="ORF">ACFOKA_17590</name>
</gene>
<feature type="transmembrane region" description="Helical" evidence="10">
    <location>
        <begin position="479"/>
        <end position="504"/>
    </location>
</feature>
<feature type="transmembrane region" description="Helical" evidence="10">
    <location>
        <begin position="320"/>
        <end position="342"/>
    </location>
</feature>
<comment type="pathway">
    <text evidence="10">Cell wall biogenesis; peptidoglycan biosynthesis.</text>
</comment>
<comment type="subcellular location">
    <subcellularLocation>
        <location evidence="10">Cell inner membrane</location>
        <topology evidence="10">Multi-pass membrane protein</topology>
    </subcellularLocation>
    <subcellularLocation>
        <location evidence="1">Cell membrane</location>
        <topology evidence="1">Multi-pass membrane protein</topology>
    </subcellularLocation>
</comment>
<evidence type="ECO:0000256" key="4">
    <source>
        <dbReference type="ARBA" id="ARBA00022960"/>
    </source>
</evidence>
<feature type="transmembrane region" description="Helical" evidence="10">
    <location>
        <begin position="413"/>
        <end position="434"/>
    </location>
</feature>
<dbReference type="InterPro" id="IPR004268">
    <property type="entry name" value="MurJ"/>
</dbReference>
<keyword evidence="6 10" id="KW-1133">Transmembrane helix</keyword>
<feature type="transmembrane region" description="Helical" evidence="10">
    <location>
        <begin position="165"/>
        <end position="183"/>
    </location>
</feature>
<dbReference type="InterPro" id="IPR051050">
    <property type="entry name" value="Lipid_II_flippase_MurJ/MviN"/>
</dbReference>
<evidence type="ECO:0000256" key="8">
    <source>
        <dbReference type="ARBA" id="ARBA00060041"/>
    </source>
</evidence>
<evidence type="ECO:0000313" key="13">
    <source>
        <dbReference type="Proteomes" id="UP001595444"/>
    </source>
</evidence>
<feature type="transmembrane region" description="Helical" evidence="10">
    <location>
        <begin position="354"/>
        <end position="375"/>
    </location>
</feature>
<dbReference type="CDD" id="cd13123">
    <property type="entry name" value="MATE_MurJ_like"/>
    <property type="match status" value="1"/>
</dbReference>
<feature type="transmembrane region" description="Helical" evidence="10">
    <location>
        <begin position="137"/>
        <end position="158"/>
    </location>
</feature>
<dbReference type="Proteomes" id="UP001595444">
    <property type="component" value="Unassembled WGS sequence"/>
</dbReference>
<dbReference type="PANTHER" id="PTHR47019">
    <property type="entry name" value="LIPID II FLIPPASE MURJ"/>
    <property type="match status" value="1"/>
</dbReference>
<dbReference type="PIRSF" id="PIRSF002869">
    <property type="entry name" value="MviN"/>
    <property type="match status" value="1"/>
</dbReference>
<evidence type="ECO:0000256" key="6">
    <source>
        <dbReference type="ARBA" id="ARBA00022989"/>
    </source>
</evidence>
<protein>
    <recommendedName>
        <fullName evidence="10">Probable lipid II flippase MurJ</fullName>
    </recommendedName>
</protein>
<reference evidence="13" key="1">
    <citation type="journal article" date="2019" name="Int. J. Syst. Evol. Microbiol.">
        <title>The Global Catalogue of Microorganisms (GCM) 10K type strain sequencing project: providing services to taxonomists for standard genome sequencing and annotation.</title>
        <authorList>
            <consortium name="The Broad Institute Genomics Platform"/>
            <consortium name="The Broad Institute Genome Sequencing Center for Infectious Disease"/>
            <person name="Wu L."/>
            <person name="Ma J."/>
        </authorList>
    </citation>
    <scope>NUCLEOTIDE SEQUENCE [LARGE SCALE GENOMIC DNA]</scope>
    <source>
        <strain evidence="13">KCTC 62164</strain>
    </source>
</reference>
<evidence type="ECO:0000256" key="3">
    <source>
        <dbReference type="ARBA" id="ARBA00022692"/>
    </source>
</evidence>
<accession>A0ABV7D9X6</accession>
<keyword evidence="13" id="KW-1185">Reference proteome</keyword>
<evidence type="ECO:0000256" key="1">
    <source>
        <dbReference type="ARBA" id="ARBA00004651"/>
    </source>
</evidence>
<dbReference type="EMBL" id="JBHRSL010000028">
    <property type="protein sequence ID" value="MFC3053716.1"/>
    <property type="molecule type" value="Genomic_DNA"/>
</dbReference>
<comment type="function">
    <text evidence="8 10 11">Involved in peptidoglycan biosynthesis. Transports lipid-linked peptidoglycan precursors from the inner to the outer leaflet of the cytoplasmic membrane.</text>
</comment>
<comment type="caution">
    <text evidence="12">The sequence shown here is derived from an EMBL/GenBank/DDBJ whole genome shotgun (WGS) entry which is preliminary data.</text>
</comment>
<sequence length="520" mass="55606">MSLLKGISTVGGYTLLSRVFGVIRDLLMARYLGAGMAADAFFIAFKLPNFFRRLFAEGAFSVGFVPLFARALGKDITPESKAAAEAFAGRVLAWQLPVLLVFLVIMEIAMAPFMLGLTGGFEGDATKFNFVVELGRYTFPYLALISLVSFYAGMLNAFGRYSAAAFAPVILNVCMISSLLLYGETEEGGARALSIAVSAAGVAQLIWLYGVARKLGVSLKLPRPTLSPDVKELLRIIGPAAIGAGVTQINLLIDVLIAARFLPEGSVSWLFYADRLSQLPLGVIGIAVGTVLLPSISRLLSVNDHKGANGQQNRAIEFSLFLTLPSAIALAIMAGPILATLFERDAFTAHDTNATAAALMVYAAGLPAYVIAKALTPGYFARKDTRTPVRFAIVSLIINTTLNFILIQYFAHVGLAAATAIAAWVNAGLLYGGLRKRNHLTLEKITLIRLAKCIISSAVMGIAVYFITRESASVFLTDGLTRVASLAGIIVVGILVYVLVNIVLRTLTTAELKRFVRPNA</sequence>
<dbReference type="Pfam" id="PF03023">
    <property type="entry name" value="MurJ"/>
    <property type="match status" value="1"/>
</dbReference>
<feature type="transmembrane region" description="Helical" evidence="10">
    <location>
        <begin position="189"/>
        <end position="212"/>
    </location>
</feature>
<proteinExistence type="inferred from homology"/>
<dbReference type="PANTHER" id="PTHR47019:SF1">
    <property type="entry name" value="LIPID II FLIPPASE MURJ"/>
    <property type="match status" value="1"/>
</dbReference>
<evidence type="ECO:0000313" key="12">
    <source>
        <dbReference type="EMBL" id="MFC3053716.1"/>
    </source>
</evidence>
<comment type="similarity">
    <text evidence="9 10 11">Belongs to the MurJ/MviN family.</text>
</comment>
<keyword evidence="10 11" id="KW-0813">Transport</keyword>
<keyword evidence="10 11" id="KW-0961">Cell wall biogenesis/degradation</keyword>
<feature type="transmembrane region" description="Helical" evidence="10">
    <location>
        <begin position="279"/>
        <end position="300"/>
    </location>
</feature>
<dbReference type="RefSeq" id="WP_194214464.1">
    <property type="nucleotide sequence ID" value="NZ_CP061205.1"/>
</dbReference>
<dbReference type="PRINTS" id="PR01806">
    <property type="entry name" value="VIRFACTRMVIN"/>
</dbReference>
<keyword evidence="10" id="KW-0997">Cell inner membrane</keyword>
<name>A0ABV7D9X6_9PROT</name>
<evidence type="ECO:0000256" key="2">
    <source>
        <dbReference type="ARBA" id="ARBA00022475"/>
    </source>
</evidence>
<dbReference type="HAMAP" id="MF_02078">
    <property type="entry name" value="MurJ_MviN"/>
    <property type="match status" value="1"/>
</dbReference>
<feature type="transmembrane region" description="Helical" evidence="10">
    <location>
        <begin position="233"/>
        <end position="259"/>
    </location>
</feature>
<keyword evidence="4 10" id="KW-0133">Cell shape</keyword>
<feature type="transmembrane region" description="Helical" evidence="10">
    <location>
        <begin position="94"/>
        <end position="117"/>
    </location>
</feature>
<evidence type="ECO:0000256" key="10">
    <source>
        <dbReference type="HAMAP-Rule" id="MF_02078"/>
    </source>
</evidence>
<keyword evidence="3 10" id="KW-0812">Transmembrane</keyword>
<evidence type="ECO:0000256" key="9">
    <source>
        <dbReference type="ARBA" id="ARBA00061532"/>
    </source>
</evidence>
<keyword evidence="7 10" id="KW-0472">Membrane</keyword>
<keyword evidence="2 10" id="KW-1003">Cell membrane</keyword>
<feature type="transmembrane region" description="Helical" evidence="10">
    <location>
        <begin position="446"/>
        <end position="467"/>
    </location>
</feature>
<evidence type="ECO:0000256" key="5">
    <source>
        <dbReference type="ARBA" id="ARBA00022984"/>
    </source>
</evidence>
<dbReference type="NCBIfam" id="TIGR01695">
    <property type="entry name" value="murJ_mviN"/>
    <property type="match status" value="1"/>
</dbReference>
<evidence type="ECO:0000256" key="7">
    <source>
        <dbReference type="ARBA" id="ARBA00023136"/>
    </source>
</evidence>
<feature type="transmembrane region" description="Helical" evidence="10">
    <location>
        <begin position="27"/>
        <end position="48"/>
    </location>
</feature>
<evidence type="ECO:0000256" key="11">
    <source>
        <dbReference type="PIRNR" id="PIRNR002869"/>
    </source>
</evidence>
<keyword evidence="5 10" id="KW-0573">Peptidoglycan synthesis</keyword>
<feature type="transmembrane region" description="Helical" evidence="10">
    <location>
        <begin position="387"/>
        <end position="407"/>
    </location>
</feature>